<evidence type="ECO:0000256" key="5">
    <source>
        <dbReference type="ARBA" id="ARBA00022692"/>
    </source>
</evidence>
<name>A0AAE4NJS6_9CORY</name>
<sequence>MSHSLKRRNEARHPEDGAAMPEDLKTSKASPAAKESSPAPGIDTPFDGQKGAPKWNKEDTVWMLSLFGTAIGAGVLFLPINAGIGGIIPLIIMTVLALPMTYWAHRGMTRLVLSSSKPDGDLTDVVEEHFGKKAGVLMNILYFLSVYPILLVYSVTITNTVNSFLEHQLGITPPDRWLTSLLLVGGLILIVRMGKDVVVHVMSYLVYPFIGILVLLSLYLIPKWNTALFDSFDLNVAREASGHSMGVTLMLLVPVMVFSFNHSPMISSFAVDRRQTYGKFAEAKSRKTLLRAEILMVVVVMFFVFSCALSLSPADMADAKAQNITILSYLANHFDNPLIQWIAPVIAMIAVAKSFLGHYLGAAEGFEGLVVKGSKNASKDDAESAHKLDTITLIFMLVTAWLVAWADPSILGMIETLCGPTIAIMLFIIPMVAIHKVPALKRYKGKASNYFVFFMGLVALATIIYSIVQAF</sequence>
<keyword evidence="7 9" id="KW-0472">Membrane</keyword>
<keyword evidence="2" id="KW-0813">Transport</keyword>
<evidence type="ECO:0000256" key="3">
    <source>
        <dbReference type="ARBA" id="ARBA00022475"/>
    </source>
</evidence>
<evidence type="ECO:0000256" key="8">
    <source>
        <dbReference type="SAM" id="MobiDB-lite"/>
    </source>
</evidence>
<feature type="transmembrane region" description="Helical" evidence="9">
    <location>
        <begin position="388"/>
        <end position="406"/>
    </location>
</feature>
<dbReference type="PANTHER" id="PTHR35334:SF2">
    <property type="entry name" value="SERINE TRANSPORTER SDAC"/>
    <property type="match status" value="1"/>
</dbReference>
<feature type="transmembrane region" description="Helical" evidence="9">
    <location>
        <begin position="136"/>
        <end position="157"/>
    </location>
</feature>
<dbReference type="PANTHER" id="PTHR35334">
    <property type="entry name" value="SERINE TRANSPORTER"/>
    <property type="match status" value="1"/>
</dbReference>
<feature type="transmembrane region" description="Helical" evidence="9">
    <location>
        <begin position="177"/>
        <end position="194"/>
    </location>
</feature>
<dbReference type="InterPro" id="IPR018227">
    <property type="entry name" value="Amino_acid_transport_2"/>
</dbReference>
<keyword evidence="6 9" id="KW-1133">Transmembrane helix</keyword>
<evidence type="ECO:0000256" key="1">
    <source>
        <dbReference type="ARBA" id="ARBA00004429"/>
    </source>
</evidence>
<accession>A0AAE4NJS6</accession>
<dbReference type="EMBL" id="JAVBIB010000004">
    <property type="protein sequence ID" value="MDV2418931.1"/>
    <property type="molecule type" value="Genomic_DNA"/>
</dbReference>
<evidence type="ECO:0000256" key="6">
    <source>
        <dbReference type="ARBA" id="ARBA00022989"/>
    </source>
</evidence>
<evidence type="ECO:0000256" key="9">
    <source>
        <dbReference type="SAM" id="Phobius"/>
    </source>
</evidence>
<keyword evidence="5 9" id="KW-0812">Transmembrane</keyword>
<feature type="region of interest" description="Disordered" evidence="8">
    <location>
        <begin position="1"/>
        <end position="52"/>
    </location>
</feature>
<feature type="compositionally biased region" description="Low complexity" evidence="8">
    <location>
        <begin position="27"/>
        <end position="40"/>
    </location>
</feature>
<gene>
    <name evidence="10" type="ORF">RAE03_03930</name>
</gene>
<organism evidence="10 11">
    <name type="scientific">Corynebacterium tuberculostearicum</name>
    <dbReference type="NCBI Taxonomy" id="38304"/>
    <lineage>
        <taxon>Bacteria</taxon>
        <taxon>Bacillati</taxon>
        <taxon>Actinomycetota</taxon>
        <taxon>Actinomycetes</taxon>
        <taxon>Mycobacteriales</taxon>
        <taxon>Corynebacteriaceae</taxon>
        <taxon>Corynebacterium</taxon>
    </lineage>
</organism>
<evidence type="ECO:0000256" key="2">
    <source>
        <dbReference type="ARBA" id="ARBA00022448"/>
    </source>
</evidence>
<feature type="transmembrane region" description="Helical" evidence="9">
    <location>
        <begin position="294"/>
        <end position="311"/>
    </location>
</feature>
<feature type="transmembrane region" description="Helical" evidence="9">
    <location>
        <begin position="86"/>
        <end position="104"/>
    </location>
</feature>
<evidence type="ECO:0000256" key="7">
    <source>
        <dbReference type="ARBA" id="ARBA00023136"/>
    </source>
</evidence>
<feature type="compositionally biased region" description="Basic and acidic residues" evidence="8">
    <location>
        <begin position="7"/>
        <end position="26"/>
    </location>
</feature>
<feature type="transmembrane region" description="Helical" evidence="9">
    <location>
        <begin position="412"/>
        <end position="435"/>
    </location>
</feature>
<dbReference type="GO" id="GO:0003333">
    <property type="term" value="P:amino acid transmembrane transport"/>
    <property type="evidence" value="ECO:0007669"/>
    <property type="project" value="InterPro"/>
</dbReference>
<dbReference type="Proteomes" id="UP001185706">
    <property type="component" value="Unassembled WGS sequence"/>
</dbReference>
<feature type="transmembrane region" description="Helical" evidence="9">
    <location>
        <begin position="447"/>
        <end position="468"/>
    </location>
</feature>
<keyword evidence="3" id="KW-1003">Cell membrane</keyword>
<keyword evidence="4" id="KW-0997">Cell inner membrane</keyword>
<dbReference type="RefSeq" id="WP_259886924.1">
    <property type="nucleotide sequence ID" value="NZ_CP073090.1"/>
</dbReference>
<evidence type="ECO:0000313" key="11">
    <source>
        <dbReference type="Proteomes" id="UP001185706"/>
    </source>
</evidence>
<evidence type="ECO:0000313" key="10">
    <source>
        <dbReference type="EMBL" id="MDV2418931.1"/>
    </source>
</evidence>
<comment type="subcellular location">
    <subcellularLocation>
        <location evidence="1">Cell inner membrane</location>
        <topology evidence="1">Multi-pass membrane protein</topology>
    </subcellularLocation>
</comment>
<dbReference type="AlphaFoldDB" id="A0AAE4NJS6"/>
<dbReference type="GO" id="GO:0005886">
    <property type="term" value="C:plasma membrane"/>
    <property type="evidence" value="ECO:0007669"/>
    <property type="project" value="UniProtKB-SubCell"/>
</dbReference>
<feature type="transmembrane region" description="Helical" evidence="9">
    <location>
        <begin position="201"/>
        <end position="221"/>
    </location>
</feature>
<feature type="transmembrane region" description="Helical" evidence="9">
    <location>
        <begin position="60"/>
        <end position="80"/>
    </location>
</feature>
<proteinExistence type="predicted"/>
<reference evidence="10" key="1">
    <citation type="submission" date="2023-08" db="EMBL/GenBank/DDBJ databases">
        <title>Genomic characterization of the C. tuberculostearicum species complex, a ubiquitous member of the human skin microbiome.</title>
        <authorList>
            <person name="Ahmed N."/>
            <person name="Deming C."/>
            <person name="Conlan S."/>
            <person name="Segre J."/>
        </authorList>
    </citation>
    <scope>NUCLEOTIDE SEQUENCE</scope>
    <source>
        <strain evidence="10">CTNIH22</strain>
    </source>
</reference>
<feature type="transmembrane region" description="Helical" evidence="9">
    <location>
        <begin position="241"/>
        <end position="260"/>
    </location>
</feature>
<feature type="transmembrane region" description="Helical" evidence="9">
    <location>
        <begin position="338"/>
        <end position="356"/>
    </location>
</feature>
<evidence type="ECO:0000256" key="4">
    <source>
        <dbReference type="ARBA" id="ARBA00022519"/>
    </source>
</evidence>
<protein>
    <submittedName>
        <fullName evidence="10">HAAAP family serine/threonine permease</fullName>
    </submittedName>
</protein>
<comment type="caution">
    <text evidence="10">The sequence shown here is derived from an EMBL/GenBank/DDBJ whole genome shotgun (WGS) entry which is preliminary data.</text>
</comment>